<accession>A0AAD3NXF4</accession>
<dbReference type="AlphaFoldDB" id="A0AAD3NXF4"/>
<feature type="signal peptide" evidence="1">
    <location>
        <begin position="1"/>
        <end position="20"/>
    </location>
</feature>
<reference evidence="2" key="2">
    <citation type="submission" date="2023-01" db="EMBL/GenBank/DDBJ databases">
        <authorList>
            <person name="Sun Q."/>
            <person name="Evtushenko L."/>
        </authorList>
    </citation>
    <scope>NUCLEOTIDE SEQUENCE</scope>
    <source>
        <strain evidence="2">VKM B-2222</strain>
    </source>
</reference>
<feature type="chain" id="PRO_5042180256" evidence="1">
    <location>
        <begin position="21"/>
        <end position="85"/>
    </location>
</feature>
<keyword evidence="3" id="KW-1185">Reference proteome</keyword>
<gene>
    <name evidence="2" type="ORF">GCM10017635_09260</name>
</gene>
<sequence>MKRRGFLGALLGVAVAPAAAVRAAQSVETVSAVPVASGAILADRVILGRLPALSVSIDRYAIVTEPIPHGTVTKATFSSVVGGSK</sequence>
<comment type="caution">
    <text evidence="2">The sequence shown here is derived from an EMBL/GenBank/DDBJ whole genome shotgun (WGS) entry which is preliminary data.</text>
</comment>
<name>A0AAD3NXF4_9RHOB</name>
<reference evidence="2" key="1">
    <citation type="journal article" date="2014" name="Int. J. Syst. Evol. Microbiol.">
        <title>Complete genome sequence of Corynebacterium casei LMG S-19264T (=DSM 44701T), isolated from a smear-ripened cheese.</title>
        <authorList>
            <consortium name="US DOE Joint Genome Institute (JGI-PGF)"/>
            <person name="Walter F."/>
            <person name="Albersmeier A."/>
            <person name="Kalinowski J."/>
            <person name="Ruckert C."/>
        </authorList>
    </citation>
    <scope>NUCLEOTIDE SEQUENCE</scope>
    <source>
        <strain evidence="2">VKM B-2222</strain>
    </source>
</reference>
<organism evidence="2 3">
    <name type="scientific">Paracoccus kondratievae</name>
    <dbReference type="NCBI Taxonomy" id="135740"/>
    <lineage>
        <taxon>Bacteria</taxon>
        <taxon>Pseudomonadati</taxon>
        <taxon>Pseudomonadota</taxon>
        <taxon>Alphaproteobacteria</taxon>
        <taxon>Rhodobacterales</taxon>
        <taxon>Paracoccaceae</taxon>
        <taxon>Paracoccus</taxon>
    </lineage>
</organism>
<proteinExistence type="predicted"/>
<evidence type="ECO:0000313" key="2">
    <source>
        <dbReference type="EMBL" id="GLK63456.1"/>
    </source>
</evidence>
<dbReference type="Proteomes" id="UP001143349">
    <property type="component" value="Unassembled WGS sequence"/>
</dbReference>
<protein>
    <submittedName>
        <fullName evidence="2">Uncharacterized protein</fullName>
    </submittedName>
</protein>
<dbReference type="EMBL" id="BSFH01000017">
    <property type="protein sequence ID" value="GLK63456.1"/>
    <property type="molecule type" value="Genomic_DNA"/>
</dbReference>
<keyword evidence="1" id="KW-0732">Signal</keyword>
<evidence type="ECO:0000313" key="3">
    <source>
        <dbReference type="Proteomes" id="UP001143349"/>
    </source>
</evidence>
<evidence type="ECO:0000256" key="1">
    <source>
        <dbReference type="SAM" id="SignalP"/>
    </source>
</evidence>